<dbReference type="InterPro" id="IPR019800">
    <property type="entry name" value="Glyco_hydro_3_AS"/>
</dbReference>
<comment type="pathway">
    <text evidence="2 11">Glycan metabolism; cellulose degradation.</text>
</comment>
<dbReference type="SUPFAM" id="SSF51445">
    <property type="entry name" value="(Trans)glycosidases"/>
    <property type="match status" value="1"/>
</dbReference>
<dbReference type="OrthoDB" id="416222at2759"/>
<dbReference type="Gene3D" id="2.60.40.10">
    <property type="entry name" value="Immunoglobulins"/>
    <property type="match status" value="1"/>
</dbReference>
<evidence type="ECO:0000256" key="2">
    <source>
        <dbReference type="ARBA" id="ARBA00004987"/>
    </source>
</evidence>
<keyword evidence="7" id="KW-0325">Glycoprotein</keyword>
<evidence type="ECO:0000259" key="12">
    <source>
        <dbReference type="SMART" id="SM01217"/>
    </source>
</evidence>
<evidence type="ECO:0000256" key="1">
    <source>
        <dbReference type="ARBA" id="ARBA00000448"/>
    </source>
</evidence>
<evidence type="ECO:0000256" key="9">
    <source>
        <dbReference type="ARBA" id="ARBA00023295"/>
    </source>
</evidence>
<evidence type="ECO:0000256" key="3">
    <source>
        <dbReference type="ARBA" id="ARBA00005336"/>
    </source>
</evidence>
<evidence type="ECO:0000256" key="6">
    <source>
        <dbReference type="ARBA" id="ARBA00022801"/>
    </source>
</evidence>
<dbReference type="InterPro" id="IPR002772">
    <property type="entry name" value="Glyco_hydro_3_C"/>
</dbReference>
<dbReference type="EC" id="3.2.1.21" evidence="4 11"/>
<organism evidence="13 14">
    <name type="scientific">Endocarpon pusillum (strain Z07020 / HMAS-L-300199)</name>
    <name type="common">Lichen-forming fungus</name>
    <dbReference type="NCBI Taxonomy" id="1263415"/>
    <lineage>
        <taxon>Eukaryota</taxon>
        <taxon>Fungi</taxon>
        <taxon>Dikarya</taxon>
        <taxon>Ascomycota</taxon>
        <taxon>Pezizomycotina</taxon>
        <taxon>Eurotiomycetes</taxon>
        <taxon>Chaetothyriomycetidae</taxon>
        <taxon>Verrucariales</taxon>
        <taxon>Verrucariaceae</taxon>
        <taxon>Endocarpon</taxon>
    </lineage>
</organism>
<dbReference type="InterPro" id="IPR026891">
    <property type="entry name" value="Fn3-like"/>
</dbReference>
<dbReference type="InterPro" id="IPR001764">
    <property type="entry name" value="Glyco_hydro_3_N"/>
</dbReference>
<dbReference type="OMA" id="DMTMAGD"/>
<evidence type="ECO:0000313" key="14">
    <source>
        <dbReference type="Proteomes" id="UP000019373"/>
    </source>
</evidence>
<dbReference type="AlphaFoldDB" id="U1HQF0"/>
<dbReference type="InterPro" id="IPR017853">
    <property type="entry name" value="GH"/>
</dbReference>
<protein>
    <recommendedName>
        <fullName evidence="4 11">beta-glucosidase</fullName>
        <ecNumber evidence="4 11">3.2.1.21</ecNumber>
    </recommendedName>
</protein>
<dbReference type="FunFam" id="3.40.50.1700:FF:000003">
    <property type="entry name" value="Probable beta-glucosidase"/>
    <property type="match status" value="1"/>
</dbReference>
<comment type="similarity">
    <text evidence="3 11">Belongs to the glycosyl hydrolase 3 family.</text>
</comment>
<comment type="catalytic activity">
    <reaction evidence="1 11">
        <text>Hydrolysis of terminal, non-reducing beta-D-glucosyl residues with release of beta-D-glucose.</text>
        <dbReference type="EC" id="3.2.1.21"/>
    </reaction>
</comment>
<dbReference type="InterPro" id="IPR050288">
    <property type="entry name" value="Cellulose_deg_GH3"/>
</dbReference>
<dbReference type="GO" id="GO:0030245">
    <property type="term" value="P:cellulose catabolic process"/>
    <property type="evidence" value="ECO:0007669"/>
    <property type="project" value="UniProtKB-UniPathway"/>
</dbReference>
<evidence type="ECO:0000256" key="5">
    <source>
        <dbReference type="ARBA" id="ARBA00022729"/>
    </source>
</evidence>
<dbReference type="UniPathway" id="UPA00696"/>
<dbReference type="HOGENOM" id="CLU_004542_2_0_1"/>
<dbReference type="InterPro" id="IPR013783">
    <property type="entry name" value="Ig-like_fold"/>
</dbReference>
<dbReference type="PRINTS" id="PR00133">
    <property type="entry name" value="GLHYDRLASE3"/>
</dbReference>
<dbReference type="PANTHER" id="PTHR42715:SF29">
    <property type="entry name" value="BETA-GLUCOSIDASE A-RELATED"/>
    <property type="match status" value="1"/>
</dbReference>
<reference evidence="14" key="1">
    <citation type="journal article" date="2014" name="BMC Genomics">
        <title>Genome characteristics reveal the impact of lichenization on lichen-forming fungus Endocarpon pusillum Hedwig (Verrucariales, Ascomycota).</title>
        <authorList>
            <person name="Wang Y.-Y."/>
            <person name="Liu B."/>
            <person name="Zhang X.-Y."/>
            <person name="Zhou Q.-M."/>
            <person name="Zhang T."/>
            <person name="Li H."/>
            <person name="Yu Y.-F."/>
            <person name="Zhang X.-L."/>
            <person name="Hao X.-Y."/>
            <person name="Wang M."/>
            <person name="Wang L."/>
            <person name="Wei J.-C."/>
        </authorList>
    </citation>
    <scope>NUCLEOTIDE SEQUENCE [LARGE SCALE GENOMIC DNA]</scope>
    <source>
        <strain evidence="14">Z07020 / HMAS-L-300199</strain>
    </source>
</reference>
<dbReference type="Proteomes" id="UP000019373">
    <property type="component" value="Unassembled WGS sequence"/>
</dbReference>
<feature type="domain" description="Fibronectin type III-like" evidence="12">
    <location>
        <begin position="1067"/>
        <end position="1134"/>
    </location>
</feature>
<evidence type="ECO:0000256" key="7">
    <source>
        <dbReference type="ARBA" id="ARBA00023180"/>
    </source>
</evidence>
<keyword evidence="8 11" id="KW-0119">Carbohydrate metabolism</keyword>
<gene>
    <name evidence="13" type="ORF">EPUS_05684</name>
</gene>
<keyword evidence="14" id="KW-1185">Reference proteome</keyword>
<keyword evidence="10 11" id="KW-0624">Polysaccharide degradation</keyword>
<dbReference type="GO" id="GO:0008422">
    <property type="term" value="F:beta-glucosidase activity"/>
    <property type="evidence" value="ECO:0007669"/>
    <property type="project" value="UniProtKB-EC"/>
</dbReference>
<accession>U1HQF0</accession>
<keyword evidence="9 11" id="KW-0326">Glycosidase</keyword>
<dbReference type="Pfam" id="PF00933">
    <property type="entry name" value="Glyco_hydro_3"/>
    <property type="match status" value="1"/>
</dbReference>
<proteinExistence type="inferred from homology"/>
<evidence type="ECO:0000256" key="11">
    <source>
        <dbReference type="RuleBase" id="RU361161"/>
    </source>
</evidence>
<evidence type="ECO:0000313" key="13">
    <source>
        <dbReference type="EMBL" id="ERF72630.1"/>
    </source>
</evidence>
<dbReference type="Gene3D" id="3.20.20.300">
    <property type="entry name" value="Glycoside hydrolase, family 3, N-terminal domain"/>
    <property type="match status" value="1"/>
</dbReference>
<evidence type="ECO:0000256" key="8">
    <source>
        <dbReference type="ARBA" id="ARBA00023277"/>
    </source>
</evidence>
<dbReference type="SMART" id="SM01217">
    <property type="entry name" value="Fn3_like"/>
    <property type="match status" value="1"/>
</dbReference>
<dbReference type="PANTHER" id="PTHR42715">
    <property type="entry name" value="BETA-GLUCOSIDASE"/>
    <property type="match status" value="1"/>
</dbReference>
<dbReference type="RefSeq" id="XP_007801707.1">
    <property type="nucleotide sequence ID" value="XM_007803516.1"/>
</dbReference>
<keyword evidence="6 11" id="KW-0378">Hydrolase</keyword>
<evidence type="ECO:0000256" key="4">
    <source>
        <dbReference type="ARBA" id="ARBA00012744"/>
    </source>
</evidence>
<dbReference type="FunFam" id="3.20.20.300:FF:000002">
    <property type="entry name" value="Probable beta-glucosidase"/>
    <property type="match status" value="1"/>
</dbReference>
<dbReference type="Pfam" id="PF01915">
    <property type="entry name" value="Glyco_hydro_3_C"/>
    <property type="match status" value="1"/>
</dbReference>
<dbReference type="InterPro" id="IPR036962">
    <property type="entry name" value="Glyco_hydro_3_N_sf"/>
</dbReference>
<dbReference type="InterPro" id="IPR036881">
    <property type="entry name" value="Glyco_hydro_3_C_sf"/>
</dbReference>
<evidence type="ECO:0000256" key="10">
    <source>
        <dbReference type="ARBA" id="ARBA00023326"/>
    </source>
</evidence>
<sequence>MGSFNRAPDSKETAPLTGSPSWDLPAEIWLQVLRYLLVKRPEQQHGNALVVLQPLSDWTGQDSSNNRLSSQVLRTNRAFYQAGIELLYRENVFEMNGDDVWVLPNFLSRIGPNIARIRHLRLDHRNAGHEDCRGAPHRHPQEIVYVSGWIRDLWVDRLFECFPTLRSLETLSIAVDLPSRKMRDSVARMETGLYVKESGLAHELCVAKQMQDRVLWNELHGQVLFYINKLGIWRAANSLDQWFPKLNANVYHGVGEHGAYGIFSTKELEISSSAQKQRTAAHFLTARRLQVDFAEGKVSHWNRDLPFSNTTSGPLAFSPPKYPSPWASGSGEWADAYARARDFVSQLTLLEKVNLTTGVGYLRLPLALAQTVVLNAMYLPGKADYVSAFPAGVNVAATWSRGLAYARGEAMGVEHRGKGVDVQLGPVCGPLGRIPEGGRNWEGFSPDPYLTGALIDPTIRGIQDAGVIACTKHYIGNEQERFRQAPEARGYGFNITESLSSNIDDKTMHELYLWPFADAVRAGTGAIMCSYNQINNSYGCQNSYSLNYLLKNELDFQGFVMSDWQAQHSGVGDILAGLDMSMPGDTTFLTGLSFWGTNLTIAVANGTVPEWRLDDACVRIMSAFYLVGRDTTQVPINFDSWTKNTFAPIHIAVESPIGLVNEHVDVREDHAGLIREIGRASTVLLKNSNNALPLSGNERQVAVFGEDAGSNAYGANGCPDRGCNNGTLAMGWGSGTADFPYLITPEQAIQNYVVTQTTGIIEVVTAQGAVTQIQSRAAQADLALVFVNADSGEGYISVDGNEGDRKNLTLWKQGDDLIQNVSALCNNTIVVMHTVGPVLVSDWYNNDNVTAILWAGLPGQESGNAILDVLYGHYNPGGKLPFTFGPTRESYGTDLLLEPNNGQFGAPQDDFDEGVFIDYRAFDRMNITPIYEFGFGLSYTTFEYSDLVVTPQNAGPYVPTSGTTSPAPSLGNNASTDYSQYLFPNGTIDRVSNYIYPYLNSTDPAAASADPEYGLPTSEYVPAGATEGTPQPLLPAGGAPGGNPGLWDILYTVSATIRNTGSLQGDEVAQLYVSLGGDEPAVVLRGFDRLTIVSGASATFTAQLTRRDLSTWDTVSQNWAPAPGPVTVYVGSSSRNLPLSSTLPSY</sequence>
<dbReference type="eggNOG" id="ENOG502QR4D">
    <property type="taxonomic scope" value="Eukaryota"/>
</dbReference>
<keyword evidence="5" id="KW-0732">Signal</keyword>
<dbReference type="GeneID" id="19240632"/>
<dbReference type="SUPFAM" id="SSF52279">
    <property type="entry name" value="Beta-D-glucan exohydrolase, C-terminal domain"/>
    <property type="match status" value="1"/>
</dbReference>
<dbReference type="Gene3D" id="3.40.50.1700">
    <property type="entry name" value="Glycoside hydrolase family 3 C-terminal domain"/>
    <property type="match status" value="1"/>
</dbReference>
<dbReference type="Pfam" id="PF14310">
    <property type="entry name" value="Fn3-like"/>
    <property type="match status" value="1"/>
</dbReference>
<dbReference type="EMBL" id="KE721068">
    <property type="protein sequence ID" value="ERF72630.1"/>
    <property type="molecule type" value="Genomic_DNA"/>
</dbReference>
<name>U1HQF0_ENDPU</name>
<dbReference type="PROSITE" id="PS00775">
    <property type="entry name" value="GLYCOSYL_HYDROL_F3"/>
    <property type="match status" value="1"/>
</dbReference>